<evidence type="ECO:0000256" key="1">
    <source>
        <dbReference type="SAM" id="SignalP"/>
    </source>
</evidence>
<dbReference type="VEuPathDB" id="FungiDB:ASPVEDRAFT_47317"/>
<dbReference type="AlphaFoldDB" id="A0A1L9Q2X5"/>
<organism evidence="2 3">
    <name type="scientific">Aspergillus versicolor CBS 583.65</name>
    <dbReference type="NCBI Taxonomy" id="1036611"/>
    <lineage>
        <taxon>Eukaryota</taxon>
        <taxon>Fungi</taxon>
        <taxon>Dikarya</taxon>
        <taxon>Ascomycota</taxon>
        <taxon>Pezizomycotina</taxon>
        <taxon>Eurotiomycetes</taxon>
        <taxon>Eurotiomycetidae</taxon>
        <taxon>Eurotiales</taxon>
        <taxon>Aspergillaceae</taxon>
        <taxon>Aspergillus</taxon>
        <taxon>Aspergillus subgen. Nidulantes</taxon>
    </lineage>
</organism>
<keyword evidence="1" id="KW-0732">Signal</keyword>
<sequence>MSLMVHGTKLWISPVLIVPLAVISETRWNPDLTPFLDSEGVVSNKVQPALILGGLGPVGASFVGQVNKSRHCQLTRIT</sequence>
<proteinExistence type="predicted"/>
<dbReference type="RefSeq" id="XP_040673869.1">
    <property type="nucleotide sequence ID" value="XM_040813750.1"/>
</dbReference>
<accession>A0A1L9Q2X5</accession>
<keyword evidence="3" id="KW-1185">Reference proteome</keyword>
<reference evidence="3" key="1">
    <citation type="journal article" date="2017" name="Genome Biol.">
        <title>Comparative genomics reveals high biological diversity and specific adaptations in the industrially and medically important fungal genus Aspergillus.</title>
        <authorList>
            <person name="de Vries R.P."/>
            <person name="Riley R."/>
            <person name="Wiebenga A."/>
            <person name="Aguilar-Osorio G."/>
            <person name="Amillis S."/>
            <person name="Uchima C.A."/>
            <person name="Anderluh G."/>
            <person name="Asadollahi M."/>
            <person name="Askin M."/>
            <person name="Barry K."/>
            <person name="Battaglia E."/>
            <person name="Bayram O."/>
            <person name="Benocci T."/>
            <person name="Braus-Stromeyer S.A."/>
            <person name="Caldana C."/>
            <person name="Canovas D."/>
            <person name="Cerqueira G.C."/>
            <person name="Chen F."/>
            <person name="Chen W."/>
            <person name="Choi C."/>
            <person name="Clum A."/>
            <person name="Dos Santos R.A."/>
            <person name="Damasio A.R."/>
            <person name="Diallinas G."/>
            <person name="Emri T."/>
            <person name="Fekete E."/>
            <person name="Flipphi M."/>
            <person name="Freyberg S."/>
            <person name="Gallo A."/>
            <person name="Gournas C."/>
            <person name="Habgood R."/>
            <person name="Hainaut M."/>
            <person name="Harispe M.L."/>
            <person name="Henrissat B."/>
            <person name="Hilden K.S."/>
            <person name="Hope R."/>
            <person name="Hossain A."/>
            <person name="Karabika E."/>
            <person name="Karaffa L."/>
            <person name="Karanyi Z."/>
            <person name="Krasevec N."/>
            <person name="Kuo A."/>
            <person name="Kusch H."/>
            <person name="LaButti K."/>
            <person name="Lagendijk E.L."/>
            <person name="Lapidus A."/>
            <person name="Levasseur A."/>
            <person name="Lindquist E."/>
            <person name="Lipzen A."/>
            <person name="Logrieco A.F."/>
            <person name="MacCabe A."/>
            <person name="Maekelae M.R."/>
            <person name="Malavazi I."/>
            <person name="Melin P."/>
            <person name="Meyer V."/>
            <person name="Mielnichuk N."/>
            <person name="Miskei M."/>
            <person name="Molnar A.P."/>
            <person name="Mule G."/>
            <person name="Ngan C.Y."/>
            <person name="Orejas M."/>
            <person name="Orosz E."/>
            <person name="Ouedraogo J.P."/>
            <person name="Overkamp K.M."/>
            <person name="Park H.-S."/>
            <person name="Perrone G."/>
            <person name="Piumi F."/>
            <person name="Punt P.J."/>
            <person name="Ram A.F."/>
            <person name="Ramon A."/>
            <person name="Rauscher S."/>
            <person name="Record E."/>
            <person name="Riano-Pachon D.M."/>
            <person name="Robert V."/>
            <person name="Roehrig J."/>
            <person name="Ruller R."/>
            <person name="Salamov A."/>
            <person name="Salih N.S."/>
            <person name="Samson R.A."/>
            <person name="Sandor E."/>
            <person name="Sanguinetti M."/>
            <person name="Schuetze T."/>
            <person name="Sepcic K."/>
            <person name="Shelest E."/>
            <person name="Sherlock G."/>
            <person name="Sophianopoulou V."/>
            <person name="Squina F.M."/>
            <person name="Sun H."/>
            <person name="Susca A."/>
            <person name="Todd R.B."/>
            <person name="Tsang A."/>
            <person name="Unkles S.E."/>
            <person name="van de Wiele N."/>
            <person name="van Rossen-Uffink D."/>
            <person name="Oliveira J.V."/>
            <person name="Vesth T.C."/>
            <person name="Visser J."/>
            <person name="Yu J.-H."/>
            <person name="Zhou M."/>
            <person name="Andersen M.R."/>
            <person name="Archer D.B."/>
            <person name="Baker S.E."/>
            <person name="Benoit I."/>
            <person name="Brakhage A.A."/>
            <person name="Braus G.H."/>
            <person name="Fischer R."/>
            <person name="Frisvad J.C."/>
            <person name="Goldman G.H."/>
            <person name="Houbraken J."/>
            <person name="Oakley B."/>
            <person name="Pocsi I."/>
            <person name="Scazzocchio C."/>
            <person name="Seiboth B."/>
            <person name="vanKuyk P.A."/>
            <person name="Wortman J."/>
            <person name="Dyer P.S."/>
            <person name="Grigoriev I.V."/>
        </authorList>
    </citation>
    <scope>NUCLEOTIDE SEQUENCE [LARGE SCALE GENOMIC DNA]</scope>
    <source>
        <strain evidence="3">CBS 583.65</strain>
    </source>
</reference>
<gene>
    <name evidence="2" type="ORF">ASPVEDRAFT_47317</name>
</gene>
<dbReference type="Proteomes" id="UP000184073">
    <property type="component" value="Unassembled WGS sequence"/>
</dbReference>
<dbReference type="EMBL" id="KV878139">
    <property type="protein sequence ID" value="OJJ08107.1"/>
    <property type="molecule type" value="Genomic_DNA"/>
</dbReference>
<evidence type="ECO:0000313" key="2">
    <source>
        <dbReference type="EMBL" id="OJJ08107.1"/>
    </source>
</evidence>
<feature type="chain" id="PRO_5012928224" description="Lactate/malate dehydrogenase N-terminal domain-containing protein" evidence="1">
    <location>
        <begin position="29"/>
        <end position="78"/>
    </location>
</feature>
<protein>
    <recommendedName>
        <fullName evidence="4">Lactate/malate dehydrogenase N-terminal domain-containing protein</fullName>
    </recommendedName>
</protein>
<evidence type="ECO:0000313" key="3">
    <source>
        <dbReference type="Proteomes" id="UP000184073"/>
    </source>
</evidence>
<evidence type="ECO:0008006" key="4">
    <source>
        <dbReference type="Google" id="ProtNLM"/>
    </source>
</evidence>
<dbReference type="GeneID" id="63729261"/>
<feature type="signal peptide" evidence="1">
    <location>
        <begin position="1"/>
        <end position="28"/>
    </location>
</feature>
<name>A0A1L9Q2X5_ASPVE</name>